<comment type="caution">
    <text evidence="2">The sequence shown here is derived from an EMBL/GenBank/DDBJ whole genome shotgun (WGS) entry which is preliminary data.</text>
</comment>
<dbReference type="EMBL" id="AZBU02000004">
    <property type="protein sequence ID" value="TKR82032.1"/>
    <property type="molecule type" value="Genomic_DNA"/>
</dbReference>
<evidence type="ECO:0000313" key="3">
    <source>
        <dbReference type="Proteomes" id="UP000298663"/>
    </source>
</evidence>
<feature type="region of interest" description="Disordered" evidence="1">
    <location>
        <begin position="1"/>
        <end position="66"/>
    </location>
</feature>
<feature type="compositionally biased region" description="Basic and acidic residues" evidence="1">
    <location>
        <begin position="1"/>
        <end position="16"/>
    </location>
</feature>
<reference evidence="2 3" key="2">
    <citation type="journal article" date="2019" name="G3 (Bethesda)">
        <title>Hybrid Assembly of the Genome of the Entomopathogenic Nematode Steinernema carpocapsae Identifies the X-Chromosome.</title>
        <authorList>
            <person name="Serra L."/>
            <person name="Macchietto M."/>
            <person name="Macias-Munoz A."/>
            <person name="McGill C.J."/>
            <person name="Rodriguez I.M."/>
            <person name="Rodriguez B."/>
            <person name="Murad R."/>
            <person name="Mortazavi A."/>
        </authorList>
    </citation>
    <scope>NUCLEOTIDE SEQUENCE [LARGE SCALE GENOMIC DNA]</scope>
    <source>
        <strain evidence="2 3">ALL</strain>
    </source>
</reference>
<sequence>MAGKDKEKKRKTELPKSDPTSPETSRNEPGPSSLALRGTLSTSQRKKLFTGKLPRPPNAPSTLSVDTVELFKQKSTTARAAVLRTSSAEHKSSGCLIEECPLPDSHSVMVQTNVTSANWERPATPVPSVKRSPFKMAHESFRMRMFQEQHGMEPVDI</sequence>
<gene>
    <name evidence="2" type="ORF">L596_015810</name>
</gene>
<proteinExistence type="predicted"/>
<evidence type="ECO:0000256" key="1">
    <source>
        <dbReference type="SAM" id="MobiDB-lite"/>
    </source>
</evidence>
<accession>A0A4U5NH25</accession>
<dbReference type="AlphaFoldDB" id="A0A4U5NH25"/>
<reference evidence="2 3" key="1">
    <citation type="journal article" date="2015" name="Genome Biol.">
        <title>Comparative genomics of Steinernema reveals deeply conserved gene regulatory networks.</title>
        <authorList>
            <person name="Dillman A.R."/>
            <person name="Macchietto M."/>
            <person name="Porter C.F."/>
            <person name="Rogers A."/>
            <person name="Williams B."/>
            <person name="Antoshechkin I."/>
            <person name="Lee M.M."/>
            <person name="Goodwin Z."/>
            <person name="Lu X."/>
            <person name="Lewis E.E."/>
            <person name="Goodrich-Blair H."/>
            <person name="Stock S.P."/>
            <person name="Adams B.J."/>
            <person name="Sternberg P.W."/>
            <person name="Mortazavi A."/>
        </authorList>
    </citation>
    <scope>NUCLEOTIDE SEQUENCE [LARGE SCALE GENOMIC DNA]</scope>
    <source>
        <strain evidence="2 3">ALL</strain>
    </source>
</reference>
<dbReference type="OrthoDB" id="5868946at2759"/>
<evidence type="ECO:0000313" key="2">
    <source>
        <dbReference type="EMBL" id="TKR82032.1"/>
    </source>
</evidence>
<dbReference type="Proteomes" id="UP000298663">
    <property type="component" value="Unassembled WGS sequence"/>
</dbReference>
<keyword evidence="3" id="KW-1185">Reference proteome</keyword>
<protein>
    <submittedName>
        <fullName evidence="2">Uncharacterized protein</fullName>
    </submittedName>
</protein>
<name>A0A4U5NH25_STECR</name>
<organism evidence="2 3">
    <name type="scientific">Steinernema carpocapsae</name>
    <name type="common">Entomopathogenic nematode</name>
    <dbReference type="NCBI Taxonomy" id="34508"/>
    <lineage>
        <taxon>Eukaryota</taxon>
        <taxon>Metazoa</taxon>
        <taxon>Ecdysozoa</taxon>
        <taxon>Nematoda</taxon>
        <taxon>Chromadorea</taxon>
        <taxon>Rhabditida</taxon>
        <taxon>Tylenchina</taxon>
        <taxon>Panagrolaimomorpha</taxon>
        <taxon>Strongyloidoidea</taxon>
        <taxon>Steinernematidae</taxon>
        <taxon>Steinernema</taxon>
    </lineage>
</organism>